<dbReference type="KEGG" id="faf:OE104_15010"/>
<dbReference type="Proteomes" id="UP001164718">
    <property type="component" value="Chromosome"/>
</dbReference>
<dbReference type="InterPro" id="IPR002826">
    <property type="entry name" value="MptE-like"/>
</dbReference>
<gene>
    <name evidence="2" type="ORF">OE104_15010</name>
</gene>
<accession>A0A9E8LUA9</accession>
<protein>
    <submittedName>
        <fullName evidence="2">DUF115 domain-containing protein</fullName>
    </submittedName>
</protein>
<feature type="domain" description="6-hydroxymethylpterin diphosphokinase MptE-like" evidence="1">
    <location>
        <begin position="183"/>
        <end position="337"/>
    </location>
</feature>
<dbReference type="PANTHER" id="PTHR41786">
    <property type="entry name" value="MOTILITY ACCESSORY FACTOR MAF"/>
    <property type="match status" value="1"/>
</dbReference>
<evidence type="ECO:0000259" key="1">
    <source>
        <dbReference type="Pfam" id="PF01973"/>
    </source>
</evidence>
<organism evidence="2 3">
    <name type="scientific">Fervidibacillus albus</name>
    <dbReference type="NCBI Taxonomy" id="2980026"/>
    <lineage>
        <taxon>Bacteria</taxon>
        <taxon>Bacillati</taxon>
        <taxon>Bacillota</taxon>
        <taxon>Bacilli</taxon>
        <taxon>Bacillales</taxon>
        <taxon>Bacillaceae</taxon>
        <taxon>Fervidibacillus</taxon>
    </lineage>
</organism>
<dbReference type="AlphaFoldDB" id="A0A9E8LUA9"/>
<dbReference type="RefSeq" id="WP_275417576.1">
    <property type="nucleotide sequence ID" value="NZ_CP106878.1"/>
</dbReference>
<dbReference type="EMBL" id="CP106878">
    <property type="protein sequence ID" value="WAA09792.1"/>
    <property type="molecule type" value="Genomic_DNA"/>
</dbReference>
<reference evidence="2" key="1">
    <citation type="submission" date="2022-09" db="EMBL/GenBank/DDBJ databases">
        <title>Complete Genomes of Fervidibacillus albus and Fervidibacillus halotolerans isolated from tidal flat sediments.</title>
        <authorList>
            <person name="Kwon K.K."/>
            <person name="Yang S.-H."/>
            <person name="Park M.J."/>
            <person name="Oh H.-M."/>
        </authorList>
    </citation>
    <scope>NUCLEOTIDE SEQUENCE</scope>
    <source>
        <strain evidence="2">MEBiC13591</strain>
    </source>
</reference>
<name>A0A9E8LUA9_9BACI</name>
<evidence type="ECO:0000313" key="3">
    <source>
        <dbReference type="Proteomes" id="UP001164718"/>
    </source>
</evidence>
<proteinExistence type="predicted"/>
<keyword evidence="3" id="KW-1185">Reference proteome</keyword>
<dbReference type="Pfam" id="PF01973">
    <property type="entry name" value="MptE-like"/>
    <property type="match status" value="1"/>
</dbReference>
<dbReference type="PANTHER" id="PTHR41786:SF1">
    <property type="entry name" value="6-HYDROXYMETHYLPTERIN DIPHOSPHOKINASE MPTE-LIKE DOMAIN-CONTAINING PROTEIN"/>
    <property type="match status" value="1"/>
</dbReference>
<sequence length="565" mass="65235">MYTVTKEINARKIELYIVHENVTKKTISLNSKVSPKKEIEKFGKQIQNNKCYFIIGSGNGTLLEYLLEKNFHSKFYIIELFREIDYDEKYKDKLKNHNIYFYHNEDLNYIKISDAIRESFGMGIEILIHPNYENLRRELLHSVLEKIKMGTTTTKINNNTEKYFMFEWLIEPILNLSLSKEGKNLLDVKDKFEQRPIIIVASGPSLVDNLDFIKKNKDRAYIIASGSAVNGLLNYGISPDFVTIIDASITNFTAHFKNTKYTGPIITAGTTNHLILKHHPGEIYFTNLAQDSITNEVRPDFLMVPTVPSVALYSLLLTHYLNASEVYLVGQDLALKNGEYYASGVHKHKGIENLGPTKEVEGNTLEKVITTLPLASMLESFNNAVESIRKVNKQVKIYNLSTIGAKIKGVPYKNKNEIKLGETIDKSWISRTPIEKTLDYTNSLEYLEKLKSCKREVDEIVRKIDRMNSNAVTLQDLEKILKLIKKIRENKMLETHILNMIYSTTKSINNMFEYGFEDNFKTNSERVDMLIKLKFFVKYIQQYLEGLTDHKAWFEMDIDVSLENS</sequence>
<evidence type="ECO:0000313" key="2">
    <source>
        <dbReference type="EMBL" id="WAA09792.1"/>
    </source>
</evidence>